<dbReference type="RefSeq" id="WP_423243928.1">
    <property type="nucleotide sequence ID" value="NZ_SHNO01000003.1"/>
</dbReference>
<evidence type="ECO:0000313" key="2">
    <source>
        <dbReference type="EMBL" id="MCX2979180.1"/>
    </source>
</evidence>
<comment type="caution">
    <text evidence="2">The sequence shown here is derived from an EMBL/GenBank/DDBJ whole genome shotgun (WGS) entry which is preliminary data.</text>
</comment>
<organism evidence="2 3">
    <name type="scientific">Candidatus Marimicrobium litorale</name>
    <dbReference type="NCBI Taxonomy" id="2518991"/>
    <lineage>
        <taxon>Bacteria</taxon>
        <taxon>Pseudomonadati</taxon>
        <taxon>Pseudomonadota</taxon>
        <taxon>Gammaproteobacteria</taxon>
        <taxon>Cellvibrionales</taxon>
        <taxon>Halieaceae</taxon>
        <taxon>Marimicrobium</taxon>
    </lineage>
</organism>
<dbReference type="EMBL" id="SHNO01000003">
    <property type="protein sequence ID" value="MCX2979180.1"/>
    <property type="molecule type" value="Genomic_DNA"/>
</dbReference>
<evidence type="ECO:0000256" key="1">
    <source>
        <dbReference type="SAM" id="Phobius"/>
    </source>
</evidence>
<dbReference type="InterPro" id="IPR016936">
    <property type="entry name" value="UCP029693"/>
</dbReference>
<proteinExistence type="predicted"/>
<gene>
    <name evidence="2" type="ORF">EYC82_17715</name>
</gene>
<keyword evidence="3" id="KW-1185">Reference proteome</keyword>
<sequence>MNSAKEASVGWRDTLSGLMPVGGKSKLVALALVLYLLIAIILGMYWSIMPGPGDVRAEAQALAAEGGGTVVTGSVTTAALISVVEKMLHKPGGYIRNDRFPPGVWLDNISNWEFGALIQVRDLSRAMREAFSRSQSQSKEDVDLAEMEPKFNFDSTSWILPSSESVYEDGLTYAYRYFERLSDDKAPEAQFYARADNLRYWLATVETRLGSLSQRLSASVGERRINTDLAGDAEASQSTRTAAEQYIQTPWTEIDNVYFEARGTAWALIYFLKAVEVDFEDVLRKKNAQVSLQQIIRELEATQEMLWSPMVLNGSGFGPLANHSLVMASYISRANAAIIDLRDLLSQG</sequence>
<keyword evidence="1" id="KW-0812">Transmembrane</keyword>
<dbReference type="Proteomes" id="UP001143304">
    <property type="component" value="Unassembled WGS sequence"/>
</dbReference>
<evidence type="ECO:0000313" key="3">
    <source>
        <dbReference type="Proteomes" id="UP001143304"/>
    </source>
</evidence>
<feature type="transmembrane region" description="Helical" evidence="1">
    <location>
        <begin position="27"/>
        <end position="48"/>
    </location>
</feature>
<keyword evidence="1" id="KW-0472">Membrane</keyword>
<dbReference type="PIRSF" id="PIRSF029693">
    <property type="entry name" value="UCP029693"/>
    <property type="match status" value="1"/>
</dbReference>
<protein>
    <submittedName>
        <fullName evidence="2">DUF2333 family protein</fullName>
    </submittedName>
</protein>
<keyword evidence="1" id="KW-1133">Transmembrane helix</keyword>
<accession>A0ABT3TAA9</accession>
<reference evidence="2" key="1">
    <citation type="submission" date="2019-02" db="EMBL/GenBank/DDBJ databases">
        <authorList>
            <person name="Li S.-H."/>
        </authorList>
    </citation>
    <scope>NUCLEOTIDE SEQUENCE</scope>
    <source>
        <strain evidence="2">IMCC11814</strain>
    </source>
</reference>
<dbReference type="Pfam" id="PF10095">
    <property type="entry name" value="DUF2333"/>
    <property type="match status" value="1"/>
</dbReference>
<name>A0ABT3TAA9_9GAMM</name>